<dbReference type="InterPro" id="IPR018117">
    <property type="entry name" value="C5_DNA_meth_AS"/>
</dbReference>
<comment type="caution">
    <text evidence="8">The sequence shown here is derived from an EMBL/GenBank/DDBJ whole genome shotgun (WGS) entry which is preliminary data.</text>
</comment>
<keyword evidence="2 5" id="KW-0808">Transferase</keyword>
<dbReference type="SUPFAM" id="SSF53335">
    <property type="entry name" value="S-adenosyl-L-methionine-dependent methyltransferases"/>
    <property type="match status" value="1"/>
</dbReference>
<evidence type="ECO:0000256" key="2">
    <source>
        <dbReference type="ARBA" id="ARBA00022679"/>
    </source>
</evidence>
<dbReference type="Pfam" id="PF00145">
    <property type="entry name" value="DNA_methylase"/>
    <property type="match status" value="1"/>
</dbReference>
<keyword evidence="4" id="KW-0680">Restriction system</keyword>
<dbReference type="PROSITE" id="PS00094">
    <property type="entry name" value="C5_MTASE_1"/>
    <property type="match status" value="1"/>
</dbReference>
<dbReference type="PRINTS" id="PR00105">
    <property type="entry name" value="C5METTRFRASE"/>
</dbReference>
<evidence type="ECO:0000313" key="9">
    <source>
        <dbReference type="Proteomes" id="UP000278653"/>
    </source>
</evidence>
<comment type="catalytic activity">
    <reaction evidence="7">
        <text>a 2'-deoxycytidine in DNA + S-adenosyl-L-methionine = a 5-methyl-2'-deoxycytidine in DNA + S-adenosyl-L-homocysteine + H(+)</text>
        <dbReference type="Rhea" id="RHEA:13681"/>
        <dbReference type="Rhea" id="RHEA-COMP:11369"/>
        <dbReference type="Rhea" id="RHEA-COMP:11370"/>
        <dbReference type="ChEBI" id="CHEBI:15378"/>
        <dbReference type="ChEBI" id="CHEBI:57856"/>
        <dbReference type="ChEBI" id="CHEBI:59789"/>
        <dbReference type="ChEBI" id="CHEBI:85452"/>
        <dbReference type="ChEBI" id="CHEBI:85454"/>
        <dbReference type="EC" id="2.1.1.37"/>
    </reaction>
</comment>
<dbReference type="PANTHER" id="PTHR46098:SF1">
    <property type="entry name" value="TRNA (CYTOSINE(38)-C(5))-METHYLTRANSFERASE"/>
    <property type="match status" value="1"/>
</dbReference>
<evidence type="ECO:0000256" key="5">
    <source>
        <dbReference type="PROSITE-ProRule" id="PRU01016"/>
    </source>
</evidence>
<sequence>MLKMIETFSGIGSQAQALKNLEIDHKVVAIAEWDINAMYAYDILHNGEQDIKSLRHHTKESLIKFLSKHNLSSNGKNPISLKALKSMSIAQLKAIYISIKRNNNLVDISEIHAQDLPDADILTYSFPCQDLSISGYWHNNTSGIDRDAENRSTLLWEIERILQEYVASQKNLPRFLLMENVSNILSKRHIGNFNEWKEFLCNIGYINKVYTLDARNFGVPQSRERTFMISILSENSKEHEVITDYLSKNDLQTYKTEKSTSLSDFLRLDYSIDKYKQEAIESTPRFTESRKKIFYDNIVLATGTEVHESTAKTVTTKQDRNPNSGIIKYDKNNYLVKRNIYYRNLTPRECFMLMGFKEEQYELLLSNNFMNKKGTMFLTPSKLNKMAGNSIVVPILEKIFEQLEDIRKELSSLTKSEL</sequence>
<proteinExistence type="inferred from homology"/>
<evidence type="ECO:0000256" key="6">
    <source>
        <dbReference type="RuleBase" id="RU000416"/>
    </source>
</evidence>
<name>A0A3R9PGJ6_STRMT</name>
<dbReference type="Proteomes" id="UP000278653">
    <property type="component" value="Unassembled WGS sequence"/>
</dbReference>
<evidence type="ECO:0000256" key="4">
    <source>
        <dbReference type="ARBA" id="ARBA00022747"/>
    </source>
</evidence>
<dbReference type="PANTHER" id="PTHR46098">
    <property type="entry name" value="TRNA (CYTOSINE(38)-C(5))-METHYLTRANSFERASE"/>
    <property type="match status" value="1"/>
</dbReference>
<gene>
    <name evidence="8" type="primary">hhaIM_2</name>
    <name evidence="8" type="ORF">D8865_07060</name>
</gene>
<reference evidence="8 9" key="1">
    <citation type="submission" date="2018-11" db="EMBL/GenBank/DDBJ databases">
        <title>Species Designations Belie Phenotypic and Genotypic Heterogeneity in Oral Streptococci.</title>
        <authorList>
            <person name="Velsko I."/>
        </authorList>
    </citation>
    <scope>NUCLEOTIDE SEQUENCE [LARGE SCALE GENOMIC DNA]</scope>
    <source>
        <strain evidence="8 9">BCC15</strain>
    </source>
</reference>
<keyword evidence="1 5" id="KW-0489">Methyltransferase</keyword>
<dbReference type="PROSITE" id="PS51679">
    <property type="entry name" value="SAM_MT_C5"/>
    <property type="match status" value="1"/>
</dbReference>
<dbReference type="GO" id="GO:0003886">
    <property type="term" value="F:DNA (cytosine-5-)-methyltransferase activity"/>
    <property type="evidence" value="ECO:0007669"/>
    <property type="project" value="UniProtKB-EC"/>
</dbReference>
<keyword evidence="3 5" id="KW-0949">S-adenosyl-L-methionine</keyword>
<evidence type="ECO:0000256" key="1">
    <source>
        <dbReference type="ARBA" id="ARBA00022603"/>
    </source>
</evidence>
<dbReference type="GO" id="GO:0032259">
    <property type="term" value="P:methylation"/>
    <property type="evidence" value="ECO:0007669"/>
    <property type="project" value="UniProtKB-KW"/>
</dbReference>
<dbReference type="Gene3D" id="3.40.50.150">
    <property type="entry name" value="Vaccinia Virus protein VP39"/>
    <property type="match status" value="1"/>
</dbReference>
<organism evidence="8 9">
    <name type="scientific">Streptococcus mitis</name>
    <dbReference type="NCBI Taxonomy" id="28037"/>
    <lineage>
        <taxon>Bacteria</taxon>
        <taxon>Bacillati</taxon>
        <taxon>Bacillota</taxon>
        <taxon>Bacilli</taxon>
        <taxon>Lactobacillales</taxon>
        <taxon>Streptococcaceae</taxon>
        <taxon>Streptococcus</taxon>
        <taxon>Streptococcus mitis group</taxon>
    </lineage>
</organism>
<feature type="active site" evidence="5">
    <location>
        <position position="128"/>
    </location>
</feature>
<dbReference type="InterPro" id="IPR050750">
    <property type="entry name" value="C5-MTase"/>
</dbReference>
<dbReference type="GO" id="GO:0009307">
    <property type="term" value="P:DNA restriction-modification system"/>
    <property type="evidence" value="ECO:0007669"/>
    <property type="project" value="UniProtKB-KW"/>
</dbReference>
<dbReference type="InterPro" id="IPR029063">
    <property type="entry name" value="SAM-dependent_MTases_sf"/>
</dbReference>
<accession>A0A3R9PGJ6</accession>
<dbReference type="NCBIfam" id="TIGR00675">
    <property type="entry name" value="dcm"/>
    <property type="match status" value="1"/>
</dbReference>
<dbReference type="InterPro" id="IPR001525">
    <property type="entry name" value="C5_MeTfrase"/>
</dbReference>
<evidence type="ECO:0000256" key="3">
    <source>
        <dbReference type="ARBA" id="ARBA00022691"/>
    </source>
</evidence>
<dbReference type="Gene3D" id="3.90.120.10">
    <property type="entry name" value="DNA Methylase, subunit A, domain 2"/>
    <property type="match status" value="1"/>
</dbReference>
<dbReference type="EMBL" id="RJNH01000008">
    <property type="protein sequence ID" value="RSI60669.1"/>
    <property type="molecule type" value="Genomic_DNA"/>
</dbReference>
<dbReference type="AlphaFoldDB" id="A0A3R9PGJ6"/>
<protein>
    <recommendedName>
        <fullName evidence="7">Cytosine-specific methyltransferase</fullName>
        <ecNumber evidence="7">2.1.1.37</ecNumber>
    </recommendedName>
</protein>
<comment type="similarity">
    <text evidence="5 6">Belongs to the class I-like SAM-binding methyltransferase superfamily. C5-methyltransferase family.</text>
</comment>
<evidence type="ECO:0000256" key="7">
    <source>
        <dbReference type="RuleBase" id="RU000417"/>
    </source>
</evidence>
<dbReference type="EC" id="2.1.1.37" evidence="7"/>
<evidence type="ECO:0000313" key="8">
    <source>
        <dbReference type="EMBL" id="RSI60669.1"/>
    </source>
</evidence>